<organism evidence="6 7">
    <name type="scientific">Paenisporosarcina antarctica</name>
    <dbReference type="NCBI Taxonomy" id="417367"/>
    <lineage>
        <taxon>Bacteria</taxon>
        <taxon>Bacillati</taxon>
        <taxon>Bacillota</taxon>
        <taxon>Bacilli</taxon>
        <taxon>Bacillales</taxon>
        <taxon>Caryophanaceae</taxon>
        <taxon>Paenisporosarcina</taxon>
    </lineage>
</organism>
<keyword evidence="7" id="KW-1185">Reference proteome</keyword>
<dbReference type="GO" id="GO:0008234">
    <property type="term" value="F:cysteine-type peptidase activity"/>
    <property type="evidence" value="ECO:0007669"/>
    <property type="project" value="UniProtKB-KW"/>
</dbReference>
<evidence type="ECO:0000256" key="4">
    <source>
        <dbReference type="ARBA" id="ARBA00022807"/>
    </source>
</evidence>
<dbReference type="InterPro" id="IPR057812">
    <property type="entry name" value="SH3_YKFC_2nd"/>
</dbReference>
<comment type="similarity">
    <text evidence="1">Belongs to the peptidase C40 family.</text>
</comment>
<protein>
    <submittedName>
        <fullName evidence="6">NlpC/P60 family protein</fullName>
    </submittedName>
</protein>
<name>A0A4P7A1A1_9BACL</name>
<dbReference type="Gene3D" id="3.90.1720.10">
    <property type="entry name" value="endopeptidase domain like (from Nostoc punctiforme)"/>
    <property type="match status" value="1"/>
</dbReference>
<dbReference type="EMBL" id="CP038015">
    <property type="protein sequence ID" value="QBP42800.1"/>
    <property type="molecule type" value="Genomic_DNA"/>
</dbReference>
<feature type="domain" description="NlpC/P60" evidence="5">
    <location>
        <begin position="180"/>
        <end position="306"/>
    </location>
</feature>
<dbReference type="SUPFAM" id="SSF54001">
    <property type="entry name" value="Cysteine proteinases"/>
    <property type="match status" value="1"/>
</dbReference>
<dbReference type="OrthoDB" id="9813368at2"/>
<dbReference type="InterPro" id="IPR000064">
    <property type="entry name" value="NLP_P60_dom"/>
</dbReference>
<dbReference type="Pfam" id="PF00877">
    <property type="entry name" value="NLPC_P60"/>
    <property type="match status" value="1"/>
</dbReference>
<dbReference type="KEGG" id="panc:E2636_17375"/>
<evidence type="ECO:0000256" key="3">
    <source>
        <dbReference type="ARBA" id="ARBA00022801"/>
    </source>
</evidence>
<accession>A0A4P7A1A1</accession>
<keyword evidence="2" id="KW-0645">Protease</keyword>
<dbReference type="Pfam" id="PF23795">
    <property type="entry name" value="SH3_YKFC_2nd"/>
    <property type="match status" value="1"/>
</dbReference>
<dbReference type="PANTHER" id="PTHR47053">
    <property type="entry name" value="MUREIN DD-ENDOPEPTIDASE MEPH-RELATED"/>
    <property type="match status" value="1"/>
</dbReference>
<evidence type="ECO:0000259" key="5">
    <source>
        <dbReference type="PROSITE" id="PS51935"/>
    </source>
</evidence>
<evidence type="ECO:0000313" key="6">
    <source>
        <dbReference type="EMBL" id="QBP42800.1"/>
    </source>
</evidence>
<dbReference type="InterPro" id="IPR051202">
    <property type="entry name" value="Peptidase_C40"/>
</dbReference>
<evidence type="ECO:0000313" key="7">
    <source>
        <dbReference type="Proteomes" id="UP000294292"/>
    </source>
</evidence>
<dbReference type="AlphaFoldDB" id="A0A4P7A1A1"/>
<dbReference type="InterPro" id="IPR038765">
    <property type="entry name" value="Papain-like_cys_pep_sf"/>
</dbReference>
<sequence>MIYHSSTTWVCSVAVATVWTSPESVRQIDAPGFENPVRLPKWLEALNYEDLLDLCEDNRVQTQVLYGEPVLIDEIVGDWAKVNCIWQFSKKDERGYPGWIPLAQLKEMERISDFGYAKVRLPKVQLFSKHREPLLVVPFNTILPVIDDLDDHTVVHTPHGDALILSEDIERAPGIESFIERIGVEVVSCASKFVDIPYFWGGMSSYGYDCSGFSYNMFKGHGYFIPRDADDQAKHGEEIDLNDTSQWEVGDLLFFANEGSNKVRHVGIYYGNGQMIHSPSTGQSVEIIILAGTKYAKELCAVSRYARTEEESL</sequence>
<evidence type="ECO:0000256" key="2">
    <source>
        <dbReference type="ARBA" id="ARBA00022670"/>
    </source>
</evidence>
<dbReference type="Proteomes" id="UP000294292">
    <property type="component" value="Chromosome"/>
</dbReference>
<gene>
    <name evidence="6" type="ORF">E2636_17375</name>
</gene>
<dbReference type="PANTHER" id="PTHR47053:SF3">
    <property type="entry name" value="GAMMA-D-GLUTAMYL-L-LYSINE DIPEPTIDYL-PEPTIDASE"/>
    <property type="match status" value="1"/>
</dbReference>
<proteinExistence type="inferred from homology"/>
<reference evidence="6 7" key="1">
    <citation type="submission" date="2019-03" db="EMBL/GenBank/DDBJ databases">
        <title>Complete genome sequence of Paenisporosarcina antarctica CGMCC 1.6503T.</title>
        <authorList>
            <person name="Rong J.-C."/>
            <person name="Chi N.-Y."/>
            <person name="Zhang Q.-F."/>
        </authorList>
    </citation>
    <scope>NUCLEOTIDE SEQUENCE [LARGE SCALE GENOMIC DNA]</scope>
    <source>
        <strain evidence="6 7">CGMCC 1.6503</strain>
    </source>
</reference>
<evidence type="ECO:0000256" key="1">
    <source>
        <dbReference type="ARBA" id="ARBA00007074"/>
    </source>
</evidence>
<keyword evidence="4" id="KW-0788">Thiol protease</keyword>
<dbReference type="RefSeq" id="WP_134211520.1">
    <property type="nucleotide sequence ID" value="NZ_CP038015.1"/>
</dbReference>
<dbReference type="PROSITE" id="PS51935">
    <property type="entry name" value="NLPC_P60"/>
    <property type="match status" value="1"/>
</dbReference>
<keyword evidence="3" id="KW-0378">Hydrolase</keyword>
<dbReference type="GO" id="GO:0006508">
    <property type="term" value="P:proteolysis"/>
    <property type="evidence" value="ECO:0007669"/>
    <property type="project" value="UniProtKB-KW"/>
</dbReference>